<dbReference type="EMBL" id="ADMC01000016">
    <property type="protein sequence ID" value="EHP48885.1"/>
    <property type="molecule type" value="Genomic_DNA"/>
</dbReference>
<evidence type="ECO:0000313" key="2">
    <source>
        <dbReference type="Proteomes" id="UP000004892"/>
    </source>
</evidence>
<dbReference type="HOGENOM" id="CLU_3138413_0_0_10"/>
<gene>
    <name evidence="1" type="ORF">HMPREF9449_01030</name>
</gene>
<accession>H1DFJ4</accession>
<comment type="caution">
    <text evidence="1">The sequence shown here is derived from an EMBL/GenBank/DDBJ whole genome shotgun (WGS) entry which is preliminary data.</text>
</comment>
<sequence length="49" mass="5679">MFFKQEELGNKEEKATVLPGTHKNFADQCVKDSDCFLWVIRTFNALISE</sequence>
<dbReference type="AlphaFoldDB" id="H1DFJ4"/>
<organism evidence="1 2">
    <name type="scientific">Odoribacter laneus YIT 12061</name>
    <dbReference type="NCBI Taxonomy" id="742817"/>
    <lineage>
        <taxon>Bacteria</taxon>
        <taxon>Pseudomonadati</taxon>
        <taxon>Bacteroidota</taxon>
        <taxon>Bacteroidia</taxon>
        <taxon>Bacteroidales</taxon>
        <taxon>Odoribacteraceae</taxon>
        <taxon>Odoribacter</taxon>
    </lineage>
</organism>
<evidence type="ECO:0000313" key="1">
    <source>
        <dbReference type="EMBL" id="EHP48885.1"/>
    </source>
</evidence>
<reference evidence="1 2" key="1">
    <citation type="submission" date="2012-01" db="EMBL/GenBank/DDBJ databases">
        <title>The Genome Sequence of Odoribacter laneus YIT 12061.</title>
        <authorList>
            <consortium name="The Broad Institute Genome Sequencing Platform"/>
            <person name="Earl A."/>
            <person name="Ward D."/>
            <person name="Feldgarden M."/>
            <person name="Gevers D."/>
            <person name="Morotomi M."/>
            <person name="Young S.K."/>
            <person name="Zeng Q."/>
            <person name="Gargeya S."/>
            <person name="Fitzgerald M."/>
            <person name="Haas B."/>
            <person name="Abouelleil A."/>
            <person name="Alvarado L."/>
            <person name="Arachchi H.M."/>
            <person name="Berlin A."/>
            <person name="Chapman S.B."/>
            <person name="Gearin G."/>
            <person name="Goldberg J."/>
            <person name="Griggs A."/>
            <person name="Gujja S."/>
            <person name="Hansen M."/>
            <person name="Heiman D."/>
            <person name="Howarth C."/>
            <person name="Larimer J."/>
            <person name="Lui A."/>
            <person name="MacDonald P.J.P."/>
            <person name="McCowen C."/>
            <person name="Montmayeur A."/>
            <person name="Murphy C."/>
            <person name="Neiman D."/>
            <person name="Pearson M."/>
            <person name="Priest M."/>
            <person name="Roberts A."/>
            <person name="Saif S."/>
            <person name="Shea T."/>
            <person name="Sisk P."/>
            <person name="Stolte C."/>
            <person name="Sykes S."/>
            <person name="Wortman J."/>
            <person name="Nusbaum C."/>
            <person name="Birren B."/>
        </authorList>
    </citation>
    <scope>NUCLEOTIDE SEQUENCE [LARGE SCALE GENOMIC DNA]</scope>
    <source>
        <strain evidence="1 2">YIT 12061</strain>
    </source>
</reference>
<keyword evidence="2" id="KW-1185">Reference proteome</keyword>
<dbReference type="Proteomes" id="UP000004892">
    <property type="component" value="Unassembled WGS sequence"/>
</dbReference>
<proteinExistence type="predicted"/>
<name>H1DFJ4_9BACT</name>
<protein>
    <submittedName>
        <fullName evidence="1">Uncharacterized protein</fullName>
    </submittedName>
</protein>